<comment type="cofactor">
    <cofactor evidence="1">
        <name>Fe cation</name>
        <dbReference type="ChEBI" id="CHEBI:24875"/>
    </cofactor>
</comment>
<dbReference type="SUPFAM" id="SSF51197">
    <property type="entry name" value="Clavaminate synthase-like"/>
    <property type="match status" value="1"/>
</dbReference>
<dbReference type="Pfam" id="PF05721">
    <property type="entry name" value="PhyH"/>
    <property type="match status" value="1"/>
</dbReference>
<proteinExistence type="inferred from homology"/>
<keyword evidence="6" id="KW-1185">Reference proteome</keyword>
<dbReference type="Proteomes" id="UP001203852">
    <property type="component" value="Unassembled WGS sequence"/>
</dbReference>
<accession>A0AAN6DNA3</accession>
<evidence type="ECO:0000313" key="5">
    <source>
        <dbReference type="EMBL" id="KAI1608252.1"/>
    </source>
</evidence>
<reference evidence="5" key="1">
    <citation type="journal article" date="2022" name="bioRxiv">
        <title>Deciphering the potential niche of two novel black yeast fungi from a biological soil crust based on their genomes, phenotypes, and melanin regulation.</title>
        <authorList>
            <consortium name="DOE Joint Genome Institute"/>
            <person name="Carr E.C."/>
            <person name="Barton Q."/>
            <person name="Grambo S."/>
            <person name="Sullivan M."/>
            <person name="Renfro C.M."/>
            <person name="Kuo A."/>
            <person name="Pangilinan J."/>
            <person name="Lipzen A."/>
            <person name="Keymanesh K."/>
            <person name="Savage E."/>
            <person name="Barry K."/>
            <person name="Grigoriev I.V."/>
            <person name="Riekhof W.R."/>
            <person name="Harris S.S."/>
        </authorList>
    </citation>
    <scope>NUCLEOTIDE SEQUENCE</scope>
    <source>
        <strain evidence="5">JF 03-4F</strain>
    </source>
</reference>
<dbReference type="InterPro" id="IPR008775">
    <property type="entry name" value="Phytyl_CoA_dOase-like"/>
</dbReference>
<evidence type="ECO:0000256" key="2">
    <source>
        <dbReference type="ARBA" id="ARBA00005830"/>
    </source>
</evidence>
<gene>
    <name evidence="5" type="ORF">EDD36DRAFT_108625</name>
</gene>
<dbReference type="PANTHER" id="PTHR20883">
    <property type="entry name" value="PHYTANOYL-COA DIOXYGENASE DOMAIN CONTAINING 1"/>
    <property type="match status" value="1"/>
</dbReference>
<keyword evidence="4" id="KW-0408">Iron</keyword>
<protein>
    <recommendedName>
        <fullName evidence="7">Phytanoyl-CoA dioxygenase</fullName>
    </recommendedName>
</protein>
<evidence type="ECO:0000313" key="6">
    <source>
        <dbReference type="Proteomes" id="UP001203852"/>
    </source>
</evidence>
<evidence type="ECO:0008006" key="7">
    <source>
        <dbReference type="Google" id="ProtNLM"/>
    </source>
</evidence>
<dbReference type="Gene3D" id="2.60.120.620">
    <property type="entry name" value="q2cbj1_9rhob like domain"/>
    <property type="match status" value="1"/>
</dbReference>
<name>A0AAN6DNA3_9EURO</name>
<comment type="similarity">
    <text evidence="2">Belongs to the PhyH family.</text>
</comment>
<dbReference type="EMBL" id="MU404364">
    <property type="protein sequence ID" value="KAI1608252.1"/>
    <property type="molecule type" value="Genomic_DNA"/>
</dbReference>
<sequence>MAQQGVERLPADTPLEQILSVLDRDGGLVITKLISQETIDKIAEELKPHEQPDQVWKGNFFPEATKRICGSVGKSQTYAKEFFLNPLYQEICNRLLTLTKKSRCGDGYRTLVCKPIGNASTSFDIGPGAEAQQLHRDDGVHHITHPTKPTQINMLCAWTRTTAENGATVVVPGSHKWADQKENQPPPEKAVPVCLEPGDALIFDGAIFHGGGANVTQSERRKVFGAFMTQGNHRSEENIFLQLPPEVAKDYPIEVLEVYGYKPTGSGLGWVDYSEPLDAVLGRGVSGPGSLDFFQVGVTA</sequence>
<dbReference type="GO" id="GO:0046872">
    <property type="term" value="F:metal ion binding"/>
    <property type="evidence" value="ECO:0007669"/>
    <property type="project" value="UniProtKB-KW"/>
</dbReference>
<organism evidence="5 6">
    <name type="scientific">Exophiala viscosa</name>
    <dbReference type="NCBI Taxonomy" id="2486360"/>
    <lineage>
        <taxon>Eukaryota</taxon>
        <taxon>Fungi</taxon>
        <taxon>Dikarya</taxon>
        <taxon>Ascomycota</taxon>
        <taxon>Pezizomycotina</taxon>
        <taxon>Eurotiomycetes</taxon>
        <taxon>Chaetothyriomycetidae</taxon>
        <taxon>Chaetothyriales</taxon>
        <taxon>Herpotrichiellaceae</taxon>
        <taxon>Exophiala</taxon>
    </lineage>
</organism>
<comment type="caution">
    <text evidence="5">The sequence shown here is derived from an EMBL/GenBank/DDBJ whole genome shotgun (WGS) entry which is preliminary data.</text>
</comment>
<dbReference type="AlphaFoldDB" id="A0AAN6DNA3"/>
<keyword evidence="3" id="KW-0479">Metal-binding</keyword>
<evidence type="ECO:0000256" key="3">
    <source>
        <dbReference type="ARBA" id="ARBA00022723"/>
    </source>
</evidence>
<evidence type="ECO:0000256" key="4">
    <source>
        <dbReference type="ARBA" id="ARBA00023004"/>
    </source>
</evidence>
<evidence type="ECO:0000256" key="1">
    <source>
        <dbReference type="ARBA" id="ARBA00001962"/>
    </source>
</evidence>
<dbReference type="PANTHER" id="PTHR20883:SF15">
    <property type="entry name" value="PHYTANOYL-COA DIOXYGENASE DOMAIN-CONTAINING PROTEIN 1"/>
    <property type="match status" value="1"/>
</dbReference>